<organism evidence="10 11">
    <name type="scientific">Blastomonas fulva</name>
    <dbReference type="NCBI Taxonomy" id="1550728"/>
    <lineage>
        <taxon>Bacteria</taxon>
        <taxon>Pseudomonadati</taxon>
        <taxon>Pseudomonadota</taxon>
        <taxon>Alphaproteobacteria</taxon>
        <taxon>Sphingomonadales</taxon>
        <taxon>Sphingomonadaceae</taxon>
        <taxon>Blastomonas</taxon>
    </lineage>
</organism>
<feature type="transmembrane region" description="Helical" evidence="9">
    <location>
        <begin position="280"/>
        <end position="301"/>
    </location>
</feature>
<evidence type="ECO:0000313" key="11">
    <source>
        <dbReference type="Proteomes" id="UP000258016"/>
    </source>
</evidence>
<name>A0ABM6MAQ4_9SPHN</name>
<feature type="transmembrane region" description="Helical" evidence="9">
    <location>
        <begin position="137"/>
        <end position="157"/>
    </location>
</feature>
<feature type="transmembrane region" description="Helical" evidence="9">
    <location>
        <begin position="313"/>
        <end position="334"/>
    </location>
</feature>
<keyword evidence="7 9" id="KW-1133">Transmembrane helix</keyword>
<sequence length="370" mass="39201">MTPNPLIGVLYHWLGGFASASFYVPYRAVRGWSWEIYWLTGGLFSWAIAPWLFASLQTNDLLMVFGEAPPAAIIWPVVFGMLWGFGGLTYGLTMRYLGLSLGMAVVLGLCTVFGTLIPPLFQGDFQSKLLDSLSGNIILAGLAITLGGIIVVAIAGARKDASLTDAQKADAVAEFNFRKGIGVAIFSGVMSSCFAFGLAAGEPVKAVSAAHGTGPLWTGLPVLCLIMAGGLVTNGLWCAFLILRNRSAGQWVGRSADAATDAPAPAAANPSAAVQPAIPLLANFGLCALAGTTWYFQFFFYTMGESQMGRLGFSSWTLHMASIIIFGTVWGFALREWRDAPGRIKAMVWSGVALLVMATIVIGYGNMLGA</sequence>
<feature type="transmembrane region" description="Helical" evidence="9">
    <location>
        <begin position="36"/>
        <end position="53"/>
    </location>
</feature>
<keyword evidence="8 9" id="KW-0472">Membrane</keyword>
<protein>
    <submittedName>
        <fullName evidence="10">Rhamnose/proton symporter RhaT</fullName>
    </submittedName>
</protein>
<reference evidence="10 11" key="1">
    <citation type="submission" date="2017-03" db="EMBL/GenBank/DDBJ databases">
        <title>Complete genome sequence of Blastomonas fulva degrading microcsystin LR.</title>
        <authorList>
            <person name="Lee H.-g."/>
            <person name="Jin L."/>
            <person name="oh H.-M."/>
        </authorList>
    </citation>
    <scope>NUCLEOTIDE SEQUENCE [LARGE SCALE GENOMIC DNA]</scope>
    <source>
        <strain evidence="10 11">T2</strain>
    </source>
</reference>
<evidence type="ECO:0000256" key="5">
    <source>
        <dbReference type="ARBA" id="ARBA00022692"/>
    </source>
</evidence>
<keyword evidence="3" id="KW-0997">Cell inner membrane</keyword>
<dbReference type="NCBIfam" id="NF010024">
    <property type="entry name" value="PRK13499.1-4"/>
    <property type="match status" value="1"/>
</dbReference>
<feature type="transmembrane region" description="Helical" evidence="9">
    <location>
        <begin position="73"/>
        <end position="92"/>
    </location>
</feature>
<evidence type="ECO:0000256" key="9">
    <source>
        <dbReference type="SAM" id="Phobius"/>
    </source>
</evidence>
<keyword evidence="5 9" id="KW-0812">Transmembrane</keyword>
<feature type="transmembrane region" description="Helical" evidence="9">
    <location>
        <begin position="220"/>
        <end position="243"/>
    </location>
</feature>
<dbReference type="Pfam" id="PF06379">
    <property type="entry name" value="RhaT"/>
    <property type="match status" value="1"/>
</dbReference>
<evidence type="ECO:0000256" key="7">
    <source>
        <dbReference type="ARBA" id="ARBA00022989"/>
    </source>
</evidence>
<evidence type="ECO:0000256" key="3">
    <source>
        <dbReference type="ARBA" id="ARBA00022519"/>
    </source>
</evidence>
<evidence type="ECO:0000256" key="4">
    <source>
        <dbReference type="ARBA" id="ARBA00022597"/>
    </source>
</evidence>
<dbReference type="Proteomes" id="UP000258016">
    <property type="component" value="Chromosome"/>
</dbReference>
<keyword evidence="6" id="KW-0769">Symport</keyword>
<keyword evidence="4" id="KW-0762">Sugar transport</keyword>
<dbReference type="EMBL" id="CP020083">
    <property type="protein sequence ID" value="ASR53105.1"/>
    <property type="molecule type" value="Genomic_DNA"/>
</dbReference>
<feature type="transmembrane region" description="Helical" evidence="9">
    <location>
        <begin position="99"/>
        <end position="117"/>
    </location>
</feature>
<evidence type="ECO:0000256" key="1">
    <source>
        <dbReference type="ARBA" id="ARBA00022448"/>
    </source>
</evidence>
<keyword evidence="2" id="KW-1003">Cell membrane</keyword>
<evidence type="ECO:0000256" key="8">
    <source>
        <dbReference type="ARBA" id="ARBA00023136"/>
    </source>
</evidence>
<dbReference type="RefSeq" id="WP_117353188.1">
    <property type="nucleotide sequence ID" value="NZ_CP020083.1"/>
</dbReference>
<dbReference type="InterPro" id="IPR004673">
    <property type="entry name" value="L-rhamnose-proton_sym_RhaT"/>
</dbReference>
<keyword evidence="11" id="KW-1185">Reference proteome</keyword>
<feature type="transmembrane region" description="Helical" evidence="9">
    <location>
        <begin position="177"/>
        <end position="200"/>
    </location>
</feature>
<feature type="transmembrane region" description="Helical" evidence="9">
    <location>
        <begin position="6"/>
        <end position="24"/>
    </location>
</feature>
<dbReference type="GeneID" id="303487478"/>
<evidence type="ECO:0000313" key="10">
    <source>
        <dbReference type="EMBL" id="ASR53105.1"/>
    </source>
</evidence>
<proteinExistence type="predicted"/>
<evidence type="ECO:0000256" key="6">
    <source>
        <dbReference type="ARBA" id="ARBA00022847"/>
    </source>
</evidence>
<feature type="transmembrane region" description="Helical" evidence="9">
    <location>
        <begin position="346"/>
        <end position="365"/>
    </location>
</feature>
<accession>A0ABM6MAQ4</accession>
<keyword evidence="1" id="KW-0813">Transport</keyword>
<evidence type="ECO:0000256" key="2">
    <source>
        <dbReference type="ARBA" id="ARBA00022475"/>
    </source>
</evidence>
<gene>
    <name evidence="10" type="ORF">B5J99_17945</name>
</gene>